<sequence length="366" mass="40267">MGNSFHSLFLCFFIFFFSFGFSSSEAQKKAPAVYVFGDSLFDVGNNNYLSLSLAKAILPYYGIDFPTKKPTGRFSNGKNAADLIAEKVGLPISPAYLSLVLKANHHKNVSYLEGVNFASGGAGIFDGTDDTSKQSIPLTKQVDFYSKVHEQLTQQIGASTLQKRLSKSIFLVVIGSNDIFGYFGSNVTQNKSTPQQFADSMASSLKVHLQRLYNNGARKFEIVGVAALGCCPAYRAKNKKTECFSEANLLAAKYDEVLQSMLKEWQSEKKDLSYSYFDTYAALQDLIQSPSSYGFANVKGACCGLGELNAQIPCLPISNICSNRKDHVFWDAVHPSEAAIRIVVDRLFSGHPKYTSPINMEQLLAI</sequence>
<dbReference type="InterPro" id="IPR035669">
    <property type="entry name" value="SGNH_plant_lipase-like"/>
</dbReference>
<dbReference type="CDD" id="cd01837">
    <property type="entry name" value="SGNH_plant_lipase_like"/>
    <property type="match status" value="1"/>
</dbReference>
<keyword evidence="4" id="KW-0732">Signal</keyword>
<evidence type="ECO:0000313" key="5">
    <source>
        <dbReference type="EMBL" id="AFK39512.1"/>
    </source>
</evidence>
<dbReference type="GO" id="GO:0016788">
    <property type="term" value="F:hydrolase activity, acting on ester bonds"/>
    <property type="evidence" value="ECO:0007669"/>
    <property type="project" value="InterPro"/>
</dbReference>
<feature type="chain" id="PRO_5003679453" description="GDSL esterase/lipase" evidence="4">
    <location>
        <begin position="27"/>
        <end position="366"/>
    </location>
</feature>
<proteinExistence type="evidence at transcript level"/>
<feature type="signal peptide" evidence="4">
    <location>
        <begin position="1"/>
        <end position="26"/>
    </location>
</feature>
<dbReference type="InterPro" id="IPR036514">
    <property type="entry name" value="SGNH_hydro_sf"/>
</dbReference>
<dbReference type="InterPro" id="IPR001087">
    <property type="entry name" value="GDSL"/>
</dbReference>
<comment type="similarity">
    <text evidence="1">Belongs to the 'GDSL' lipolytic enzyme family.</text>
</comment>
<protein>
    <recommendedName>
        <fullName evidence="6">GDSL esterase/lipase</fullName>
    </recommendedName>
</protein>
<evidence type="ECO:0008006" key="6">
    <source>
        <dbReference type="Google" id="ProtNLM"/>
    </source>
</evidence>
<dbReference type="GO" id="GO:0016042">
    <property type="term" value="P:lipid catabolic process"/>
    <property type="evidence" value="ECO:0007669"/>
    <property type="project" value="UniProtKB-KW"/>
</dbReference>
<accession>I3SGX0</accession>
<evidence type="ECO:0000256" key="1">
    <source>
        <dbReference type="ARBA" id="ARBA00008668"/>
    </source>
</evidence>
<dbReference type="PANTHER" id="PTHR45648">
    <property type="entry name" value="GDSL LIPASE/ACYLHYDROLASE FAMILY PROTEIN (AFU_ORTHOLOGUE AFUA_4G14700)"/>
    <property type="match status" value="1"/>
</dbReference>
<keyword evidence="3" id="KW-0443">Lipid metabolism</keyword>
<reference evidence="5" key="1">
    <citation type="submission" date="2012-05" db="EMBL/GenBank/DDBJ databases">
        <authorList>
            <person name="Krishnakumar V."/>
            <person name="Cheung F."/>
            <person name="Xiao Y."/>
            <person name="Chan A."/>
            <person name="Moskal W.A."/>
            <person name="Town C.D."/>
        </authorList>
    </citation>
    <scope>NUCLEOTIDE SEQUENCE</scope>
</reference>
<evidence type="ECO:0000256" key="3">
    <source>
        <dbReference type="ARBA" id="ARBA00022963"/>
    </source>
</evidence>
<dbReference type="AlphaFoldDB" id="I3SGX0"/>
<dbReference type="Pfam" id="PF00657">
    <property type="entry name" value="Lipase_GDSL"/>
    <property type="match status" value="1"/>
</dbReference>
<dbReference type="EMBL" id="BT139717">
    <property type="protein sequence ID" value="AFK39512.1"/>
    <property type="molecule type" value="mRNA"/>
</dbReference>
<organism evidence="5">
    <name type="scientific">Lotus japonicus</name>
    <name type="common">Lotus corniculatus var. japonicus</name>
    <dbReference type="NCBI Taxonomy" id="34305"/>
    <lineage>
        <taxon>Eukaryota</taxon>
        <taxon>Viridiplantae</taxon>
        <taxon>Streptophyta</taxon>
        <taxon>Embryophyta</taxon>
        <taxon>Tracheophyta</taxon>
        <taxon>Spermatophyta</taxon>
        <taxon>Magnoliopsida</taxon>
        <taxon>eudicotyledons</taxon>
        <taxon>Gunneridae</taxon>
        <taxon>Pentapetalae</taxon>
        <taxon>rosids</taxon>
        <taxon>fabids</taxon>
        <taxon>Fabales</taxon>
        <taxon>Fabaceae</taxon>
        <taxon>Papilionoideae</taxon>
        <taxon>50 kb inversion clade</taxon>
        <taxon>NPAAA clade</taxon>
        <taxon>Hologalegina</taxon>
        <taxon>robinioid clade</taxon>
        <taxon>Loteae</taxon>
        <taxon>Lotus</taxon>
    </lineage>
</organism>
<evidence type="ECO:0000256" key="2">
    <source>
        <dbReference type="ARBA" id="ARBA00022801"/>
    </source>
</evidence>
<keyword evidence="2" id="KW-0378">Hydrolase</keyword>
<dbReference type="SUPFAM" id="SSF52266">
    <property type="entry name" value="SGNH hydrolase"/>
    <property type="match status" value="1"/>
</dbReference>
<name>I3SGX0_LOTJA</name>
<dbReference type="Gene3D" id="3.40.50.1110">
    <property type="entry name" value="SGNH hydrolase"/>
    <property type="match status" value="1"/>
</dbReference>
<keyword evidence="3" id="KW-0442">Lipid degradation</keyword>
<dbReference type="InterPro" id="IPR051058">
    <property type="entry name" value="GDSL_Est/Lipase"/>
</dbReference>
<evidence type="ECO:0000256" key="4">
    <source>
        <dbReference type="SAM" id="SignalP"/>
    </source>
</evidence>
<dbReference type="PANTHER" id="PTHR45648:SF106">
    <property type="entry name" value="ANTHER-SPECIFIC PROLINE-RICH PROTEIN APG"/>
    <property type="match status" value="1"/>
</dbReference>